<dbReference type="PANTHER" id="PTHR47707">
    <property type="entry name" value="8-OXO-DGTP DIPHOSPHATASE"/>
    <property type="match status" value="1"/>
</dbReference>
<comment type="caution">
    <text evidence="20">The sequence shown here is derived from an EMBL/GenBank/DDBJ whole genome shotgun (WGS) entry which is preliminary data.</text>
</comment>
<dbReference type="EC" id="3.6.1.55" evidence="12"/>
<dbReference type="GO" id="GO:0006260">
    <property type="term" value="P:DNA replication"/>
    <property type="evidence" value="ECO:0007669"/>
    <property type="project" value="UniProtKB-KW"/>
</dbReference>
<evidence type="ECO:0000256" key="13">
    <source>
        <dbReference type="ARBA" id="ARBA00040794"/>
    </source>
</evidence>
<dbReference type="GO" id="GO:0044716">
    <property type="term" value="F:8-oxo-GDP phosphatase activity"/>
    <property type="evidence" value="ECO:0007669"/>
    <property type="project" value="TreeGrafter"/>
</dbReference>
<dbReference type="InterPro" id="IPR000086">
    <property type="entry name" value="NUDIX_hydrolase_dom"/>
</dbReference>
<dbReference type="Gene3D" id="3.90.79.10">
    <property type="entry name" value="Nucleoside Triphosphate Pyrophosphohydrolase"/>
    <property type="match status" value="1"/>
</dbReference>
<dbReference type="GO" id="GO:0006281">
    <property type="term" value="P:DNA repair"/>
    <property type="evidence" value="ECO:0007669"/>
    <property type="project" value="UniProtKB-KW"/>
</dbReference>
<evidence type="ECO:0000256" key="6">
    <source>
        <dbReference type="ARBA" id="ARBA00022763"/>
    </source>
</evidence>
<evidence type="ECO:0000256" key="4">
    <source>
        <dbReference type="ARBA" id="ARBA00022705"/>
    </source>
</evidence>
<keyword evidence="5 18" id="KW-0479">Metal-binding</keyword>
<dbReference type="GO" id="GO:0046872">
    <property type="term" value="F:metal ion binding"/>
    <property type="evidence" value="ECO:0007669"/>
    <property type="project" value="UniProtKB-KW"/>
</dbReference>
<dbReference type="OrthoDB" id="9810648at2"/>
<keyword evidence="4" id="KW-0235">DNA replication</keyword>
<dbReference type="InterPro" id="IPR029119">
    <property type="entry name" value="MutY_C"/>
</dbReference>
<evidence type="ECO:0000256" key="9">
    <source>
        <dbReference type="ARBA" id="ARBA00023204"/>
    </source>
</evidence>
<gene>
    <name evidence="20" type="ORF">EDC91_101264</name>
</gene>
<dbReference type="GO" id="GO:0008413">
    <property type="term" value="F:8-oxo-7,8-dihydroguanosine triphosphate pyrophosphatase activity"/>
    <property type="evidence" value="ECO:0007669"/>
    <property type="project" value="InterPro"/>
</dbReference>
<dbReference type="PRINTS" id="PR00502">
    <property type="entry name" value="NUDIXFAMILY"/>
</dbReference>
<dbReference type="Pfam" id="PF14815">
    <property type="entry name" value="NUDIX_4"/>
    <property type="match status" value="1"/>
</dbReference>
<accession>A0A4R2FLW4</accession>
<dbReference type="InterPro" id="IPR020084">
    <property type="entry name" value="NUDIX_hydrolase_CS"/>
</dbReference>
<dbReference type="GO" id="GO:0035539">
    <property type="term" value="F:8-oxo-7,8-dihydrodeoxyguanosine triphosphate pyrophosphatase activity"/>
    <property type="evidence" value="ECO:0007669"/>
    <property type="project" value="UniProtKB-EC"/>
</dbReference>
<evidence type="ECO:0000256" key="2">
    <source>
        <dbReference type="ARBA" id="ARBA00005582"/>
    </source>
</evidence>
<evidence type="ECO:0000256" key="17">
    <source>
        <dbReference type="PIRSR" id="PIRSR603561-1"/>
    </source>
</evidence>
<feature type="binding site" evidence="18">
    <location>
        <position position="59"/>
    </location>
    <ligand>
        <name>Mg(2+)</name>
        <dbReference type="ChEBI" id="CHEBI:18420"/>
    </ligand>
</feature>
<dbReference type="RefSeq" id="WP_133037513.1">
    <property type="nucleotide sequence ID" value="NZ_SLWF01000001.1"/>
</dbReference>
<feature type="domain" description="Nudix hydrolase" evidence="19">
    <location>
        <begin position="5"/>
        <end position="130"/>
    </location>
</feature>
<evidence type="ECO:0000256" key="18">
    <source>
        <dbReference type="PIRSR" id="PIRSR603561-2"/>
    </source>
</evidence>
<evidence type="ECO:0000256" key="7">
    <source>
        <dbReference type="ARBA" id="ARBA00022801"/>
    </source>
</evidence>
<dbReference type="Proteomes" id="UP000294832">
    <property type="component" value="Unassembled WGS sequence"/>
</dbReference>
<feature type="binding site" evidence="17">
    <location>
        <begin position="36"/>
        <end position="39"/>
    </location>
    <ligand>
        <name>8-oxo-dGTP</name>
        <dbReference type="ChEBI" id="CHEBI:77896"/>
    </ligand>
</feature>
<evidence type="ECO:0000313" key="20">
    <source>
        <dbReference type="EMBL" id="TCN90788.1"/>
    </source>
</evidence>
<feature type="binding site" evidence="17">
    <location>
        <position position="25"/>
    </location>
    <ligand>
        <name>8-oxo-dGTP</name>
        <dbReference type="ChEBI" id="CHEBI:77896"/>
    </ligand>
</feature>
<keyword evidence="8 18" id="KW-0460">Magnesium</keyword>
<evidence type="ECO:0000256" key="10">
    <source>
        <dbReference type="ARBA" id="ARBA00035861"/>
    </source>
</evidence>
<comment type="cofactor">
    <cofactor evidence="1 18">
        <name>Mg(2+)</name>
        <dbReference type="ChEBI" id="CHEBI:18420"/>
    </cofactor>
</comment>
<feature type="binding site" evidence="17">
    <location>
        <position position="121"/>
    </location>
    <ligand>
        <name>8-oxo-dGTP</name>
        <dbReference type="ChEBI" id="CHEBI:77896"/>
    </ligand>
</feature>
<keyword evidence="3" id="KW-0515">Mutator protein</keyword>
<evidence type="ECO:0000256" key="5">
    <source>
        <dbReference type="ARBA" id="ARBA00022723"/>
    </source>
</evidence>
<dbReference type="CDD" id="cd03425">
    <property type="entry name" value="NUDIX_MutT_NudA_like"/>
    <property type="match status" value="1"/>
</dbReference>
<reference evidence="20 21" key="1">
    <citation type="submission" date="2019-03" db="EMBL/GenBank/DDBJ databases">
        <title>Freshwater and sediment microbial communities from various areas in North America, analyzing microbe dynamics in response to fracking.</title>
        <authorList>
            <person name="Lamendella R."/>
        </authorList>
    </citation>
    <scope>NUCLEOTIDE SEQUENCE [LARGE SCALE GENOMIC DNA]</scope>
    <source>
        <strain evidence="20 21">74A</strain>
    </source>
</reference>
<evidence type="ECO:0000256" key="15">
    <source>
        <dbReference type="ARBA" id="ARBA00041979"/>
    </source>
</evidence>
<evidence type="ECO:0000256" key="3">
    <source>
        <dbReference type="ARBA" id="ARBA00022457"/>
    </source>
</evidence>
<dbReference type="FunFam" id="3.90.79.10:FF:000014">
    <property type="entry name" value="8-oxo-dGTP diphosphatase MutT"/>
    <property type="match status" value="1"/>
</dbReference>
<evidence type="ECO:0000256" key="12">
    <source>
        <dbReference type="ARBA" id="ARBA00038905"/>
    </source>
</evidence>
<dbReference type="PANTHER" id="PTHR47707:SF1">
    <property type="entry name" value="NUDIX HYDROLASE FAMILY PROTEIN"/>
    <property type="match status" value="1"/>
</dbReference>
<dbReference type="InterPro" id="IPR047127">
    <property type="entry name" value="MutT-like"/>
</dbReference>
<evidence type="ECO:0000256" key="14">
    <source>
        <dbReference type="ARBA" id="ARBA00041592"/>
    </source>
</evidence>
<dbReference type="InterPro" id="IPR020476">
    <property type="entry name" value="Nudix_hydrolase"/>
</dbReference>
<dbReference type="EMBL" id="SLWF01000001">
    <property type="protein sequence ID" value="TCN90788.1"/>
    <property type="molecule type" value="Genomic_DNA"/>
</dbReference>
<evidence type="ECO:0000256" key="8">
    <source>
        <dbReference type="ARBA" id="ARBA00022842"/>
    </source>
</evidence>
<evidence type="ECO:0000259" key="19">
    <source>
        <dbReference type="PROSITE" id="PS51462"/>
    </source>
</evidence>
<evidence type="ECO:0000256" key="1">
    <source>
        <dbReference type="ARBA" id="ARBA00001946"/>
    </source>
</evidence>
<dbReference type="GO" id="GO:0044715">
    <property type="term" value="F:8-oxo-dGDP phosphatase activity"/>
    <property type="evidence" value="ECO:0007669"/>
    <property type="project" value="TreeGrafter"/>
</dbReference>
<comment type="catalytic activity">
    <reaction evidence="10">
        <text>8-oxo-dGTP + H2O = 8-oxo-dGMP + diphosphate + H(+)</text>
        <dbReference type="Rhea" id="RHEA:31575"/>
        <dbReference type="ChEBI" id="CHEBI:15377"/>
        <dbReference type="ChEBI" id="CHEBI:15378"/>
        <dbReference type="ChEBI" id="CHEBI:33019"/>
        <dbReference type="ChEBI" id="CHEBI:63224"/>
        <dbReference type="ChEBI" id="CHEBI:77896"/>
        <dbReference type="EC" id="3.6.1.55"/>
    </reaction>
</comment>
<keyword evidence="7" id="KW-0378">Hydrolase</keyword>
<comment type="similarity">
    <text evidence="2">Belongs to the Nudix hydrolase family.</text>
</comment>
<feature type="binding site" evidence="18">
    <location>
        <position position="39"/>
    </location>
    <ligand>
        <name>Mg(2+)</name>
        <dbReference type="ChEBI" id="CHEBI:18420"/>
    </ligand>
</feature>
<keyword evidence="9" id="KW-0234">DNA repair</keyword>
<keyword evidence="6" id="KW-0227">DNA damage</keyword>
<sequence>MTANKRVHVAVGVIIRGQQILLAKRHGHLHQGGKWEFPGGKVEAGEDTATALNRELQEEVGLTVTQCAPFMQLSYDYPDKQVFLDIMTVTEFSGEAAGIEGQQIAWVDIDALPQYQFPDANMPILTKILKELR</sequence>
<dbReference type="InterPro" id="IPR015797">
    <property type="entry name" value="NUDIX_hydrolase-like_dom_sf"/>
</dbReference>
<dbReference type="NCBIfam" id="TIGR00586">
    <property type="entry name" value="mutt"/>
    <property type="match status" value="1"/>
</dbReference>
<organism evidence="20 21">
    <name type="scientific">Shewanella fodinae</name>
    <dbReference type="NCBI Taxonomy" id="552357"/>
    <lineage>
        <taxon>Bacteria</taxon>
        <taxon>Pseudomonadati</taxon>
        <taxon>Pseudomonadota</taxon>
        <taxon>Gammaproteobacteria</taxon>
        <taxon>Alteromonadales</taxon>
        <taxon>Shewanellaceae</taxon>
        <taxon>Shewanella</taxon>
    </lineage>
</organism>
<dbReference type="InterPro" id="IPR003561">
    <property type="entry name" value="Mutator_MutT"/>
</dbReference>
<dbReference type="AlphaFoldDB" id="A0A4R2FLW4"/>
<evidence type="ECO:0000256" key="16">
    <source>
        <dbReference type="ARBA" id="ARBA00042798"/>
    </source>
</evidence>
<keyword evidence="21" id="KW-1185">Reference proteome</keyword>
<dbReference type="PROSITE" id="PS00893">
    <property type="entry name" value="NUDIX_BOX"/>
    <property type="match status" value="1"/>
</dbReference>
<dbReference type="PROSITE" id="PS51462">
    <property type="entry name" value="NUDIX"/>
    <property type="match status" value="1"/>
</dbReference>
<comment type="catalytic activity">
    <reaction evidence="11">
        <text>8-oxo-GTP + H2O = 8-oxo-GMP + diphosphate + H(+)</text>
        <dbReference type="Rhea" id="RHEA:67616"/>
        <dbReference type="ChEBI" id="CHEBI:15377"/>
        <dbReference type="ChEBI" id="CHEBI:15378"/>
        <dbReference type="ChEBI" id="CHEBI:33019"/>
        <dbReference type="ChEBI" id="CHEBI:143553"/>
        <dbReference type="ChEBI" id="CHEBI:145694"/>
    </reaction>
</comment>
<proteinExistence type="inferred from homology"/>
<name>A0A4R2FLW4_9GAMM</name>
<dbReference type="SUPFAM" id="SSF55811">
    <property type="entry name" value="Nudix"/>
    <property type="match status" value="1"/>
</dbReference>
<evidence type="ECO:0000313" key="21">
    <source>
        <dbReference type="Proteomes" id="UP000294832"/>
    </source>
</evidence>
<evidence type="ECO:0000256" key="11">
    <source>
        <dbReference type="ARBA" id="ARBA00036904"/>
    </source>
</evidence>
<protein>
    <recommendedName>
        <fullName evidence="13">8-oxo-dGTP diphosphatase</fullName>
        <ecNumber evidence="12">3.6.1.55</ecNumber>
    </recommendedName>
    <alternativeName>
        <fullName evidence="16">7,8-dihydro-8-oxoguanine-triphosphatase</fullName>
    </alternativeName>
    <alternativeName>
        <fullName evidence="15">Mutator protein MutT</fullName>
    </alternativeName>
    <alternativeName>
        <fullName evidence="14">dGTP pyrophosphohydrolase</fullName>
    </alternativeName>
</protein>
<feature type="binding site" evidence="17">
    <location>
        <position position="30"/>
    </location>
    <ligand>
        <name>8-oxo-dGTP</name>
        <dbReference type="ChEBI" id="CHEBI:77896"/>
    </ligand>
</feature>